<evidence type="ECO:0000313" key="4">
    <source>
        <dbReference type="Proteomes" id="UP001529338"/>
    </source>
</evidence>
<gene>
    <name evidence="3" type="ORF">QRT04_13855</name>
</gene>
<comment type="caution">
    <text evidence="3">The sequence shown here is derived from an EMBL/GenBank/DDBJ whole genome shotgun (WGS) entry which is preliminary data.</text>
</comment>
<accession>A0ABT7SIK8</accession>
<dbReference type="Gene3D" id="3.20.20.140">
    <property type="entry name" value="Metal-dependent hydrolases"/>
    <property type="match status" value="1"/>
</dbReference>
<dbReference type="RefSeq" id="WP_289456090.1">
    <property type="nucleotide sequence ID" value="NZ_JAUCGQ010000002.1"/>
</dbReference>
<reference evidence="3 4" key="1">
    <citation type="submission" date="2023-06" db="EMBL/GenBank/DDBJ databases">
        <title>Cellulomonas sp. MW4 Whole genome sequence.</title>
        <authorList>
            <person name="Park S."/>
        </authorList>
    </citation>
    <scope>NUCLEOTIDE SEQUENCE [LARGE SCALE GENOMIC DNA]</scope>
    <source>
        <strain evidence="3 4">MW4</strain>
    </source>
</reference>
<dbReference type="InterPro" id="IPR032466">
    <property type="entry name" value="Metal_Hydrolase"/>
</dbReference>
<sequence>MPAPEADWDAIVNLPLREWRPRSRMTATVTPVDHPAFPAVDIHNHLGRWLSDDGDWLIKDPAALVAMMDEVGVTTIVNLDGRWGDEVTANVERYDRAYPGRFVTFCHVDWDRLAEPDGEQTLLAQLEDSAARGARGIKVWKNLGLWVEDADGSKILPDDPRVIRILTRAGELGLPILIHVSDPKAFFDPLDVHNERLDELMHSRDWWFGDTTRFPTFERIVEGLANLVVATPGTTYIGAHVGCVAEDLDWVEALMAKAPNFHVDIAGRMAEIGRQPRRFARMVERFPDRVLFGTDIYPVSAEAYRNHFRFLETQDESFDYSPGAEIPPQGRWQVSGVDLPVHLLRAVYQDNARRILA</sequence>
<dbReference type="PANTHER" id="PTHR21240">
    <property type="entry name" value="2-AMINO-3-CARBOXYLMUCONATE-6-SEMIALDEHYDE DECARBOXYLASE"/>
    <property type="match status" value="1"/>
</dbReference>
<keyword evidence="4" id="KW-1185">Reference proteome</keyword>
<dbReference type="InterPro" id="IPR006680">
    <property type="entry name" value="Amidohydro-rel"/>
</dbReference>
<dbReference type="Proteomes" id="UP001529338">
    <property type="component" value="Unassembled WGS sequence"/>
</dbReference>
<dbReference type="EMBL" id="JAUCGQ010000002">
    <property type="protein sequence ID" value="MDM7856017.1"/>
    <property type="molecule type" value="Genomic_DNA"/>
</dbReference>
<dbReference type="InterPro" id="IPR032465">
    <property type="entry name" value="ACMSD"/>
</dbReference>
<feature type="domain" description="Amidohydrolase-related" evidence="2">
    <location>
        <begin position="97"/>
        <end position="356"/>
    </location>
</feature>
<organism evidence="3 4">
    <name type="scientific">Cellulomonas alba</name>
    <dbReference type="NCBI Taxonomy" id="3053467"/>
    <lineage>
        <taxon>Bacteria</taxon>
        <taxon>Bacillati</taxon>
        <taxon>Actinomycetota</taxon>
        <taxon>Actinomycetes</taxon>
        <taxon>Micrococcales</taxon>
        <taxon>Cellulomonadaceae</taxon>
        <taxon>Cellulomonas</taxon>
    </lineage>
</organism>
<evidence type="ECO:0000313" key="3">
    <source>
        <dbReference type="EMBL" id="MDM7856017.1"/>
    </source>
</evidence>
<dbReference type="Pfam" id="PF04909">
    <property type="entry name" value="Amidohydro_2"/>
    <property type="match status" value="1"/>
</dbReference>
<evidence type="ECO:0000256" key="1">
    <source>
        <dbReference type="ARBA" id="ARBA00023239"/>
    </source>
</evidence>
<protein>
    <submittedName>
        <fullName evidence="3">Amidohydrolase family protein</fullName>
    </submittedName>
</protein>
<keyword evidence="1" id="KW-0456">Lyase</keyword>
<evidence type="ECO:0000259" key="2">
    <source>
        <dbReference type="Pfam" id="PF04909"/>
    </source>
</evidence>
<name>A0ABT7SIK8_9CELL</name>
<proteinExistence type="predicted"/>
<dbReference type="SUPFAM" id="SSF51556">
    <property type="entry name" value="Metallo-dependent hydrolases"/>
    <property type="match status" value="1"/>
</dbReference>
<dbReference type="PANTHER" id="PTHR21240:SF28">
    <property type="entry name" value="ISO-OROTATE DECARBOXYLASE (EUROFUNG)"/>
    <property type="match status" value="1"/>
</dbReference>